<organism evidence="1 2">
    <name type="scientific">Cerasicoccus arenae</name>
    <dbReference type="NCBI Taxonomy" id="424488"/>
    <lineage>
        <taxon>Bacteria</taxon>
        <taxon>Pseudomonadati</taxon>
        <taxon>Verrucomicrobiota</taxon>
        <taxon>Opitutia</taxon>
        <taxon>Puniceicoccales</taxon>
        <taxon>Cerasicoccaceae</taxon>
        <taxon>Cerasicoccus</taxon>
    </lineage>
</organism>
<reference evidence="1" key="2">
    <citation type="submission" date="2020-09" db="EMBL/GenBank/DDBJ databases">
        <authorList>
            <person name="Sun Q."/>
            <person name="Kim S."/>
        </authorList>
    </citation>
    <scope>NUCLEOTIDE SEQUENCE</scope>
    <source>
        <strain evidence="1">KCTC 12870</strain>
    </source>
</reference>
<dbReference type="AlphaFoldDB" id="A0A8J3GEC7"/>
<proteinExistence type="predicted"/>
<accession>A0A8J3GEC7</accession>
<comment type="caution">
    <text evidence="1">The sequence shown here is derived from an EMBL/GenBank/DDBJ whole genome shotgun (WGS) entry which is preliminary data.</text>
</comment>
<evidence type="ECO:0000313" key="2">
    <source>
        <dbReference type="Proteomes" id="UP000642829"/>
    </source>
</evidence>
<sequence length="1279" mass="139945">MKFFESAKERNGFALIISLALMSFLILLGLSLAALVRVELSATTSQKHLLLARQNALLGVEVAMGKLQSAMGPDQRISASPLIMDKNETLPESATISQWTGVWDAKQFNADGSDNPTYGENIGWLVSGFDQSSDANNLPSFSNPLNADGTLKTPDTHALLVGKGTVDENTYEDFVAVPKVPVGISGEYAYWIADEGRKANIQRTNRAERGESAFPGTSPIMETRFELSSPTRNNAKAITGMETLDVDTDTALAKKISRTYSAEELMLSDPNTSGGTSPWGQAVKQHYHDVTFNSLTLQTNTRQGGLKKDLSLLFELSDADFARTPYTGESTESAFSDWENLPPTDGVNYIDPVNQDQVSYLYTEAVPQHGPNAFVRGPTWHKLRDFYRLYKKVTNNSTVPQIKMRPFGPNALDLSPKGGQKGYFHTMEADWGGDIHNHPKGAQNNFVNTSVKTKSLNEIEPVTRLTEHEVMPLVNRVIYVFSLYEDQNVPEWRYVEEGQALTAGGEAPVGGAFELTGGITNAISVVVEPIVCLWNPYNVAVEFNGGIKIVSDGLFGFLFSLAPTSLTSAKQHLPPFEKSNLSIPQMTAEFSALRNIMEPGFFGKVNLVIGDGSNIILEPGEIRYFSDPNNQPTPVNELLLVNKEGNSLKTRAIKLSSGLHKKGGILLGRRGNDSNAPYSNGIIHQIKASSSELMELNFYPWQNFTKVNDGDLRSKTWQTMTTTTAYVPESALNSGGSLIETDTYIQNLFIPLNGPIDDKSNAALHYLLYGENGDSGPFPLSVRPNIIGSYPNRKMPFLYIGTFQNPVMPDPKLVPSPSEFIGTMSPFSGNVDGQFSHGGFLTTFSMQMGPISNYTDIQSLDDRGFFGEGYSSASESHVVVSEIPTYPMRSLGSLQHARIADSAYMPGQAIANAWAGGSFDLDEIVGENGARYTQYDLSYLANDALFDDYFFSTLTPEMDLSGDVPETTDLETTLVNLIDDAASQGKEISLSNESFRYIGPPEALADSAGTASSQLVENLNAIDGFSKTARYFGVAGGFNVNSLSVDAWDAFLASTLGVDYKYLDPISGYADASNADETIFPRTTLPNGLSSQAWRGPKGLSETQRRDLAQAIVNEIKERGPFLSISHFVNRKIEDTENGKAGTIQAAIDSLDINDDNLYVEAYTDPGKYFQKEHVTAFSGVGLPQYLTQADVLTPLVPYLTARSDTFVIRSYGSTINPLTKKIDAEAVLEAVVRRLPEFVNADNDSADTEISQLNDPINQEFGRRFVIVSARWLSQDEI</sequence>
<dbReference type="EMBL" id="BMXG01000010">
    <property type="protein sequence ID" value="GHC02701.1"/>
    <property type="molecule type" value="Genomic_DNA"/>
</dbReference>
<keyword evidence="2" id="KW-1185">Reference proteome</keyword>
<dbReference type="Proteomes" id="UP000642829">
    <property type="component" value="Unassembled WGS sequence"/>
</dbReference>
<evidence type="ECO:0000313" key="1">
    <source>
        <dbReference type="EMBL" id="GHC02701.1"/>
    </source>
</evidence>
<name>A0A8J3GEC7_9BACT</name>
<reference evidence="1" key="1">
    <citation type="journal article" date="2014" name="Int. J. Syst. Evol. Microbiol.">
        <title>Complete genome sequence of Corynebacterium casei LMG S-19264T (=DSM 44701T), isolated from a smear-ripened cheese.</title>
        <authorList>
            <consortium name="US DOE Joint Genome Institute (JGI-PGF)"/>
            <person name="Walter F."/>
            <person name="Albersmeier A."/>
            <person name="Kalinowski J."/>
            <person name="Ruckert C."/>
        </authorList>
    </citation>
    <scope>NUCLEOTIDE SEQUENCE</scope>
    <source>
        <strain evidence="1">KCTC 12870</strain>
    </source>
</reference>
<gene>
    <name evidence="1" type="ORF">GCM10007047_19170</name>
</gene>
<protein>
    <submittedName>
        <fullName evidence="1">Uncharacterized protein</fullName>
    </submittedName>
</protein>